<name>A0ABX8R7I2_9ACTN</name>
<reference evidence="3" key="1">
    <citation type="submission" date="2020-07" db="EMBL/GenBank/DDBJ databases">
        <authorList>
            <person name="Tarantini F.S."/>
            <person name="Hong K.W."/>
            <person name="Chan K.G."/>
        </authorList>
    </citation>
    <scope>NUCLEOTIDE SEQUENCE</scope>
    <source>
        <strain evidence="3">32-07</strain>
    </source>
</reference>
<proteinExistence type="predicted"/>
<evidence type="ECO:0000313" key="3">
    <source>
        <dbReference type="EMBL" id="QXJ25677.1"/>
    </source>
</evidence>
<evidence type="ECO:0000313" key="4">
    <source>
        <dbReference type="Proteomes" id="UP001049518"/>
    </source>
</evidence>
<dbReference type="EMBL" id="CP059572">
    <property type="protein sequence ID" value="QXJ25677.1"/>
    <property type="molecule type" value="Genomic_DNA"/>
</dbReference>
<dbReference type="Proteomes" id="UP001049518">
    <property type="component" value="Chromosome"/>
</dbReference>
<dbReference type="Pfam" id="PF12706">
    <property type="entry name" value="Lactamase_B_2"/>
    <property type="match status" value="1"/>
</dbReference>
<organism evidence="3 4">
    <name type="scientific">Actinomadura graeca</name>
    <dbReference type="NCBI Taxonomy" id="2750812"/>
    <lineage>
        <taxon>Bacteria</taxon>
        <taxon>Bacillati</taxon>
        <taxon>Actinomycetota</taxon>
        <taxon>Actinomycetes</taxon>
        <taxon>Streptosporangiales</taxon>
        <taxon>Thermomonosporaceae</taxon>
        <taxon>Actinomadura</taxon>
    </lineage>
</organism>
<dbReference type="InterPro" id="IPR036866">
    <property type="entry name" value="RibonucZ/Hydroxyglut_hydro"/>
</dbReference>
<dbReference type="PANTHER" id="PTHR43546:SF9">
    <property type="entry name" value="L-ASCORBATE-6-PHOSPHATE LACTONASE ULAG-RELATED"/>
    <property type="match status" value="1"/>
</dbReference>
<dbReference type="InterPro" id="IPR050114">
    <property type="entry name" value="UPF0173_UPF0282_UlaG_hydrolase"/>
</dbReference>
<dbReference type="RefSeq" id="WP_231331815.1">
    <property type="nucleotide sequence ID" value="NZ_CP059572.1"/>
</dbReference>
<protein>
    <submittedName>
        <fullName evidence="3">MBL fold metallo-hydrolase</fullName>
    </submittedName>
</protein>
<dbReference type="InterPro" id="IPR001279">
    <property type="entry name" value="Metallo-B-lactamas"/>
</dbReference>
<keyword evidence="4" id="KW-1185">Reference proteome</keyword>
<keyword evidence="1" id="KW-0378">Hydrolase</keyword>
<dbReference type="PANTHER" id="PTHR43546">
    <property type="entry name" value="UPF0173 METAL-DEPENDENT HYDROLASE MJ1163-RELATED"/>
    <property type="match status" value="1"/>
</dbReference>
<evidence type="ECO:0000256" key="1">
    <source>
        <dbReference type="ARBA" id="ARBA00022801"/>
    </source>
</evidence>
<sequence>MTPKGIGDDDMLERQDCAAMVLGGPTTVLDLGGLRIVVDPTFDEPGRHGPVAKTAGPAVAEDKLGAVDLVLISHDEHPDNLDDRGREFALASPLILTGPLTAARLGPPAVGLPVWTVHRVPRPDGGGDLDVLAVPAVHGPVDAPRDADGNVLCEVTGFVLSGDGLPTVYVSGDNASLGTVAEIAGRVPAIDAAVLFGGSARVPMLFEGRPLTLDGSGVCAAAVILGEPVVIAAHHDGWEHFSSSRADIERAFHDAGLSSLLRSGAHGSWTPLRG</sequence>
<evidence type="ECO:0000259" key="2">
    <source>
        <dbReference type="Pfam" id="PF12706"/>
    </source>
</evidence>
<dbReference type="Gene3D" id="3.60.15.10">
    <property type="entry name" value="Ribonuclease Z/Hydroxyacylglutathione hydrolase-like"/>
    <property type="match status" value="1"/>
</dbReference>
<accession>A0ABX8R7I2</accession>
<dbReference type="SUPFAM" id="SSF56281">
    <property type="entry name" value="Metallo-hydrolase/oxidoreductase"/>
    <property type="match status" value="1"/>
</dbReference>
<feature type="domain" description="Metallo-beta-lactamase" evidence="2">
    <location>
        <begin position="35"/>
        <end position="235"/>
    </location>
</feature>
<gene>
    <name evidence="3" type="ORF">AGRA3207_007203</name>
</gene>